<feature type="compositionally biased region" description="Pro residues" evidence="1">
    <location>
        <begin position="1"/>
        <end position="19"/>
    </location>
</feature>
<feature type="region of interest" description="Disordered" evidence="1">
    <location>
        <begin position="138"/>
        <end position="274"/>
    </location>
</feature>
<sequence>MPPPDVPSPTPSNMPPPPTKRPRQTAAAASTGAGAGAGGGASTPGGASATGGGAPRVKRRKPEGSVGPDSTDGKDARKQAFGVGMVKGKEDEFAEDKDIQTRIDFNTLPLETLYRYLEMHDLLPRWDVSPWSEEPCIPPNALFANPPPAPAVPIPSSPQLPGLPNPPIPSSPGASSVVPVPSEVALAQPAPAPGAPAAESQNPATSTEDVPSAPEGVDGTAPLETPADDTATKPEPLSLEDEEAPAPPTTRSKTLPYRKPPTPTPEPTPAPEINRGVVTLSDVHAAREVLAEKANAHWVKGLGGGQNKEGETIVNFLYKMKAGPGRLLKLYVPTAASSPS</sequence>
<organism evidence="2 3">
    <name type="scientific">Saitozyma podzolica</name>
    <dbReference type="NCBI Taxonomy" id="1890683"/>
    <lineage>
        <taxon>Eukaryota</taxon>
        <taxon>Fungi</taxon>
        <taxon>Dikarya</taxon>
        <taxon>Basidiomycota</taxon>
        <taxon>Agaricomycotina</taxon>
        <taxon>Tremellomycetes</taxon>
        <taxon>Tremellales</taxon>
        <taxon>Trimorphomycetaceae</taxon>
        <taxon>Saitozyma</taxon>
    </lineage>
</organism>
<feature type="compositionally biased region" description="Pro residues" evidence="1">
    <location>
        <begin position="258"/>
        <end position="270"/>
    </location>
</feature>
<keyword evidence="3" id="KW-1185">Reference proteome</keyword>
<reference evidence="2 3" key="1">
    <citation type="submission" date="2018-11" db="EMBL/GenBank/DDBJ databases">
        <title>Genome sequence of Saitozyma podzolica DSM 27192.</title>
        <authorList>
            <person name="Aliyu H."/>
            <person name="Gorte O."/>
            <person name="Ochsenreither K."/>
        </authorList>
    </citation>
    <scope>NUCLEOTIDE SEQUENCE [LARGE SCALE GENOMIC DNA]</scope>
    <source>
        <strain evidence="2 3">DSM 27192</strain>
    </source>
</reference>
<feature type="compositionally biased region" description="Gly residues" evidence="1">
    <location>
        <begin position="33"/>
        <end position="54"/>
    </location>
</feature>
<evidence type="ECO:0000256" key="1">
    <source>
        <dbReference type="SAM" id="MobiDB-lite"/>
    </source>
</evidence>
<dbReference type="Proteomes" id="UP000279259">
    <property type="component" value="Unassembled WGS sequence"/>
</dbReference>
<feature type="compositionally biased region" description="Low complexity" evidence="1">
    <location>
        <begin position="171"/>
        <end position="189"/>
    </location>
</feature>
<evidence type="ECO:0000313" key="3">
    <source>
        <dbReference type="Proteomes" id="UP000279259"/>
    </source>
</evidence>
<dbReference type="EMBL" id="RSCD01000016">
    <property type="protein sequence ID" value="RSH88681.1"/>
    <property type="molecule type" value="Genomic_DNA"/>
</dbReference>
<comment type="caution">
    <text evidence="2">The sequence shown here is derived from an EMBL/GenBank/DDBJ whole genome shotgun (WGS) entry which is preliminary data.</text>
</comment>
<feature type="compositionally biased region" description="Pro residues" evidence="1">
    <location>
        <begin position="145"/>
        <end position="170"/>
    </location>
</feature>
<protein>
    <submittedName>
        <fullName evidence="2">Uncharacterized protein</fullName>
    </submittedName>
</protein>
<evidence type="ECO:0000313" key="2">
    <source>
        <dbReference type="EMBL" id="RSH88681.1"/>
    </source>
</evidence>
<proteinExistence type="predicted"/>
<name>A0A427YBY9_9TREE</name>
<gene>
    <name evidence="2" type="ORF">EHS25_002908</name>
</gene>
<dbReference type="OrthoDB" id="2593121at2759"/>
<accession>A0A427YBY9</accession>
<feature type="region of interest" description="Disordered" evidence="1">
    <location>
        <begin position="1"/>
        <end position="98"/>
    </location>
</feature>
<feature type="compositionally biased region" description="Polar residues" evidence="1">
    <location>
        <begin position="199"/>
        <end position="209"/>
    </location>
</feature>
<feature type="compositionally biased region" description="Basic and acidic residues" evidence="1">
    <location>
        <begin position="87"/>
        <end position="98"/>
    </location>
</feature>
<dbReference type="AlphaFoldDB" id="A0A427YBY9"/>